<evidence type="ECO:0000259" key="13">
    <source>
        <dbReference type="Pfam" id="PF07562"/>
    </source>
</evidence>
<dbReference type="AlphaFoldDB" id="A0A8X7X810"/>
<keyword evidence="10" id="KW-0325">Glycoprotein</keyword>
<dbReference type="FunFam" id="3.40.50.2300:FF:000125">
    <property type="entry name" value="Vomeronasal 2, receptor 88"/>
    <property type="match status" value="1"/>
</dbReference>
<dbReference type="FunFam" id="3.40.50.2300:FF:000016">
    <property type="entry name" value="Taste 1 receptor member 2"/>
    <property type="match status" value="1"/>
</dbReference>
<evidence type="ECO:0000256" key="6">
    <source>
        <dbReference type="ARBA" id="ARBA00022989"/>
    </source>
</evidence>
<keyword evidence="6" id="KW-1133">Transmembrane helix</keyword>
<evidence type="ECO:0000256" key="1">
    <source>
        <dbReference type="ARBA" id="ARBA00004651"/>
    </source>
</evidence>
<dbReference type="InterPro" id="IPR028082">
    <property type="entry name" value="Peripla_BP_I"/>
</dbReference>
<feature type="non-terminal residue" evidence="14">
    <location>
        <position position="860"/>
    </location>
</feature>
<sequence length="860" mass="97496">MKALIGSLYRLRNQSEYLGLRESWIKTKIQAFNDILGTAISSVSVRRESVSYFASCSCLSDKKEFPYFMRTIPSDAFQIKAIVKLVKHFKWTWVGAVGLDTDYARFGIQLFIEEAKQSDVCIAYAEFFPTTYTRERILEIVDVMKKSSANVVLGFTGEGDLVPILDEFRLQNITHIQWIASEAWSTGTLLRNEYRELLTGSVGFAIRRGQIPGLKRFLTRLRQSDAYTSPFIAELWEEVFECKLNNSLNTHTHGAQSRKPCSGLESMETKVHIYTDDTQLRVSYNVYKAVYAIAHALHNMNSCIKNNGPFENNSCAEMKNIHPWQLYHYMRNVRFLTLGEEVSFDKNGDPIPSYDLINWQMGQDGSIEFVKVGYYDATLGTETELFINDSIILWRGGQVSYFASCNCLSDKLEFPSFMRTIPSDAFQIKAIVRMVKHFKWTWVGAIGLDTDYARFGIQLFVEEAKRSGVCVAYAEFFPTTYKRERILEVVDIIRSSSAKVVLGFTGEGELIPILDEFKRQNITDIQWIASEAWATATLLWSEYRELLIGTIGFAIRKGDIPSLKSFLTRIRLSEAYSLPFIAEFWEEIFNCKLNNSLNLHAHASTSRKPCTGHEDLMTVENTYTDVTQLRVSYNVYKAVYAVAHALRNMNGCKTGQGPFANNSCGDIRNVLPWQLLHYMKEVNFTTFGQEVSFDKNGDPIASYDLVNWHEGPGGSVQFVKMGFYDAALEGERELFINDSIIFWHGGKQAPVSVCSNSCLPGSRKAPRKGQPSCCFDCIPCADGEISNQTDSIECFKCALEDWSNEARDRCLPKIIEYSGEVAVEYSNCVHLSQFKKKGTDNLVVNSYGVLADIPFLLVCC</sequence>
<dbReference type="SUPFAM" id="SSF53822">
    <property type="entry name" value="Periplasmic binding protein-like I"/>
    <property type="match status" value="2"/>
</dbReference>
<feature type="domain" description="Receptor ligand binding region" evidence="12">
    <location>
        <begin position="50"/>
        <end position="360"/>
    </location>
</feature>
<dbReference type="InterPro" id="IPR000337">
    <property type="entry name" value="GPCR_3"/>
</dbReference>
<evidence type="ECO:0000256" key="5">
    <source>
        <dbReference type="ARBA" id="ARBA00022729"/>
    </source>
</evidence>
<evidence type="ECO:0000256" key="3">
    <source>
        <dbReference type="ARBA" id="ARBA00022475"/>
    </source>
</evidence>
<dbReference type="PANTHER" id="PTHR24061:SF511">
    <property type="entry name" value="EXTRACELLULAR CALCIUM-SENSING RECEPTOR-RELATED"/>
    <property type="match status" value="1"/>
</dbReference>
<evidence type="ECO:0000313" key="15">
    <source>
        <dbReference type="Proteomes" id="UP000886611"/>
    </source>
</evidence>
<accession>A0A8X7X810</accession>
<keyword evidence="3" id="KW-1003">Cell membrane</keyword>
<keyword evidence="4" id="KW-0812">Transmembrane</keyword>
<dbReference type="GO" id="GO:0004930">
    <property type="term" value="F:G protein-coupled receptor activity"/>
    <property type="evidence" value="ECO:0007669"/>
    <property type="project" value="UniProtKB-KW"/>
</dbReference>
<evidence type="ECO:0000256" key="10">
    <source>
        <dbReference type="ARBA" id="ARBA00023180"/>
    </source>
</evidence>
<evidence type="ECO:0000256" key="11">
    <source>
        <dbReference type="ARBA" id="ARBA00023224"/>
    </source>
</evidence>
<evidence type="ECO:0000256" key="7">
    <source>
        <dbReference type="ARBA" id="ARBA00023040"/>
    </source>
</evidence>
<comment type="caution">
    <text evidence="14">The sequence shown here is derived from an EMBL/GenBank/DDBJ whole genome shotgun (WGS) entry which is preliminary data.</text>
</comment>
<evidence type="ECO:0000259" key="12">
    <source>
        <dbReference type="Pfam" id="PF01094"/>
    </source>
</evidence>
<reference evidence="14 15" key="1">
    <citation type="journal article" date="2021" name="Cell">
        <title>Tracing the genetic footprints of vertebrate landing in non-teleost ray-finned fishes.</title>
        <authorList>
            <person name="Bi X."/>
            <person name="Wang K."/>
            <person name="Yang L."/>
            <person name="Pan H."/>
            <person name="Jiang H."/>
            <person name="Wei Q."/>
            <person name="Fang M."/>
            <person name="Yu H."/>
            <person name="Zhu C."/>
            <person name="Cai Y."/>
            <person name="He Y."/>
            <person name="Gan X."/>
            <person name="Zeng H."/>
            <person name="Yu D."/>
            <person name="Zhu Y."/>
            <person name="Jiang H."/>
            <person name="Qiu Q."/>
            <person name="Yang H."/>
            <person name="Zhang Y.E."/>
            <person name="Wang W."/>
            <person name="Zhu M."/>
            <person name="He S."/>
            <person name="Zhang G."/>
        </authorList>
    </citation>
    <scope>NUCLEOTIDE SEQUENCE [LARGE SCALE GENOMIC DNA]</scope>
    <source>
        <strain evidence="14">Bchr_013</strain>
    </source>
</reference>
<dbReference type="InterPro" id="IPR000068">
    <property type="entry name" value="GPCR_3_Ca_sens_rcpt-rel"/>
</dbReference>
<dbReference type="InterPro" id="IPR001828">
    <property type="entry name" value="ANF_lig-bd_rcpt"/>
</dbReference>
<dbReference type="Gene3D" id="2.10.50.30">
    <property type="entry name" value="GPCR, family 3, nine cysteines domain"/>
    <property type="match status" value="1"/>
</dbReference>
<evidence type="ECO:0000256" key="2">
    <source>
        <dbReference type="ARBA" id="ARBA00007242"/>
    </source>
</evidence>
<evidence type="ECO:0000313" key="14">
    <source>
        <dbReference type="EMBL" id="KAG2462625.1"/>
    </source>
</evidence>
<feature type="domain" description="Receptor ligand binding region" evidence="12">
    <location>
        <begin position="395"/>
        <end position="709"/>
    </location>
</feature>
<comment type="subcellular location">
    <subcellularLocation>
        <location evidence="1">Cell membrane</location>
        <topology evidence="1">Multi-pass membrane protein</topology>
    </subcellularLocation>
</comment>
<keyword evidence="15" id="KW-1185">Reference proteome</keyword>
<keyword evidence="8" id="KW-0472">Membrane</keyword>
<dbReference type="Pfam" id="PF07562">
    <property type="entry name" value="NCD3G"/>
    <property type="match status" value="1"/>
</dbReference>
<evidence type="ECO:0000256" key="8">
    <source>
        <dbReference type="ARBA" id="ARBA00023136"/>
    </source>
</evidence>
<dbReference type="PRINTS" id="PR00248">
    <property type="entry name" value="GPCRMGR"/>
</dbReference>
<dbReference type="EMBL" id="JAATIS010004040">
    <property type="protein sequence ID" value="KAG2462625.1"/>
    <property type="molecule type" value="Genomic_DNA"/>
</dbReference>
<dbReference type="InterPro" id="IPR038550">
    <property type="entry name" value="GPCR_3_9-Cys_sf"/>
</dbReference>
<feature type="non-terminal residue" evidence="14">
    <location>
        <position position="1"/>
    </location>
</feature>
<keyword evidence="9" id="KW-0675">Receptor</keyword>
<keyword evidence="5" id="KW-0732">Signal</keyword>
<dbReference type="InterPro" id="IPR011500">
    <property type="entry name" value="GPCR_3_9-Cys_dom"/>
</dbReference>
<name>A0A8X7X810_POLSE</name>
<comment type="similarity">
    <text evidence="2">Belongs to the G-protein coupled receptor 3 family.</text>
</comment>
<keyword evidence="11" id="KW-0807">Transducer</keyword>
<dbReference type="GO" id="GO:0005886">
    <property type="term" value="C:plasma membrane"/>
    <property type="evidence" value="ECO:0007669"/>
    <property type="project" value="UniProtKB-SubCell"/>
</dbReference>
<dbReference type="Gene3D" id="3.40.50.2300">
    <property type="match status" value="4"/>
</dbReference>
<dbReference type="Proteomes" id="UP000886611">
    <property type="component" value="Unassembled WGS sequence"/>
</dbReference>
<evidence type="ECO:0000256" key="4">
    <source>
        <dbReference type="ARBA" id="ARBA00022692"/>
    </source>
</evidence>
<dbReference type="PRINTS" id="PR00592">
    <property type="entry name" value="CASENSINGR"/>
</dbReference>
<keyword evidence="7" id="KW-0297">G-protein coupled receptor</keyword>
<gene>
    <name evidence="14" type="primary">Casr_12</name>
    <name evidence="14" type="ORF">GTO96_0000764</name>
</gene>
<dbReference type="Pfam" id="PF01094">
    <property type="entry name" value="ANF_receptor"/>
    <property type="match status" value="2"/>
</dbReference>
<evidence type="ECO:0000256" key="9">
    <source>
        <dbReference type="ARBA" id="ARBA00023170"/>
    </source>
</evidence>
<proteinExistence type="inferred from homology"/>
<protein>
    <submittedName>
        <fullName evidence="14">CASR protein</fullName>
    </submittedName>
</protein>
<feature type="domain" description="GPCR family 3 nine cysteines" evidence="13">
    <location>
        <begin position="750"/>
        <end position="803"/>
    </location>
</feature>
<organism evidence="14 15">
    <name type="scientific">Polypterus senegalus</name>
    <name type="common">Senegal bichir</name>
    <dbReference type="NCBI Taxonomy" id="55291"/>
    <lineage>
        <taxon>Eukaryota</taxon>
        <taxon>Metazoa</taxon>
        <taxon>Chordata</taxon>
        <taxon>Craniata</taxon>
        <taxon>Vertebrata</taxon>
        <taxon>Euteleostomi</taxon>
        <taxon>Actinopterygii</taxon>
        <taxon>Polypteriformes</taxon>
        <taxon>Polypteridae</taxon>
        <taxon>Polypterus</taxon>
    </lineage>
</organism>
<dbReference type="FunFam" id="3.40.50.2300:FF:000519">
    <property type="entry name" value="Vomeronasal 2 receptor, a18"/>
    <property type="match status" value="1"/>
</dbReference>
<dbReference type="FunFam" id="2.10.50.30:FF:000002">
    <property type="entry name" value="Vomeronasal 2 receptor, h1"/>
    <property type="match status" value="1"/>
</dbReference>
<dbReference type="PANTHER" id="PTHR24061">
    <property type="entry name" value="CALCIUM-SENSING RECEPTOR-RELATED"/>
    <property type="match status" value="1"/>
</dbReference>